<evidence type="ECO:0000313" key="1">
    <source>
        <dbReference type="EMBL" id="TZE82543.1"/>
    </source>
</evidence>
<proteinExistence type="predicted"/>
<evidence type="ECO:0000313" key="2">
    <source>
        <dbReference type="Proteomes" id="UP000322976"/>
    </source>
</evidence>
<accession>A0A5D8QG96</accession>
<dbReference type="AlphaFoldDB" id="A0A5D8QG96"/>
<comment type="caution">
    <text evidence="1">The sequence shown here is derived from an EMBL/GenBank/DDBJ whole genome shotgun (WGS) entry which is preliminary data.</text>
</comment>
<reference evidence="1 2" key="1">
    <citation type="submission" date="2019-08" db="EMBL/GenBank/DDBJ databases">
        <title>Calorimonas adulescens gen. nov., sp. nov., an anaerobic thermophilic bacterium from Sakhalin hot spring.</title>
        <authorList>
            <person name="Khomyakova M.A."/>
            <person name="Merkel A.Y."/>
            <person name="Novikov A."/>
            <person name="Bonch-Osmolovskaya E.A."/>
            <person name="Slobodkin A.I."/>
        </authorList>
    </citation>
    <scope>NUCLEOTIDE SEQUENCE [LARGE SCALE GENOMIC DNA]</scope>
    <source>
        <strain evidence="1 2">A05MB</strain>
    </source>
</reference>
<sequence>MKADKMADITVTIGQENIKSIALKNNRNNLSDNKNMFKFAFEQEASSDIKYIKIGEKIALDFGNNHPDKMIIKEILLNSNGENLYGDETIVEVPFKRENNKYVFIVEKNPASFLSSVKKKTEFRGYKIIAYFGEIEYVYAFVIETDAF</sequence>
<name>A0A5D8QG96_9THEO</name>
<dbReference type="Proteomes" id="UP000322976">
    <property type="component" value="Unassembled WGS sequence"/>
</dbReference>
<organism evidence="1 2">
    <name type="scientific">Calorimonas adulescens</name>
    <dbReference type="NCBI Taxonomy" id="2606906"/>
    <lineage>
        <taxon>Bacteria</taxon>
        <taxon>Bacillati</taxon>
        <taxon>Bacillota</taxon>
        <taxon>Clostridia</taxon>
        <taxon>Thermoanaerobacterales</taxon>
        <taxon>Thermoanaerobacteraceae</taxon>
        <taxon>Calorimonas</taxon>
    </lineage>
</organism>
<dbReference type="EMBL" id="VTPS01000005">
    <property type="protein sequence ID" value="TZE82543.1"/>
    <property type="molecule type" value="Genomic_DNA"/>
</dbReference>
<dbReference type="RefSeq" id="WP_149544782.1">
    <property type="nucleotide sequence ID" value="NZ_VTPS01000005.1"/>
</dbReference>
<protein>
    <submittedName>
        <fullName evidence="1">Uncharacterized protein</fullName>
    </submittedName>
</protein>
<keyword evidence="2" id="KW-1185">Reference proteome</keyword>
<gene>
    <name evidence="1" type="ORF">FWJ32_04495</name>
</gene>